<dbReference type="Proteomes" id="UP000191612">
    <property type="component" value="Unassembled WGS sequence"/>
</dbReference>
<organism evidence="1 2">
    <name type="scientific">Penicillium solitum</name>
    <dbReference type="NCBI Taxonomy" id="60172"/>
    <lineage>
        <taxon>Eukaryota</taxon>
        <taxon>Fungi</taxon>
        <taxon>Dikarya</taxon>
        <taxon>Ascomycota</taxon>
        <taxon>Pezizomycotina</taxon>
        <taxon>Eurotiomycetes</taxon>
        <taxon>Eurotiomycetidae</taxon>
        <taxon>Eurotiales</taxon>
        <taxon>Aspergillaceae</taxon>
        <taxon>Penicillium</taxon>
    </lineage>
</organism>
<keyword evidence="2" id="KW-1185">Reference proteome</keyword>
<name>A0A1V6QC86_9EURO</name>
<dbReference type="AlphaFoldDB" id="A0A1V6QC86"/>
<sequence>MRNAAGVSEAIARELALERQKVQELEARVISFGPLIERAVSRTELSD</sequence>
<dbReference type="EMBL" id="MDYO01000086">
    <property type="protein sequence ID" value="OQD86476.1"/>
    <property type="molecule type" value="Genomic_DNA"/>
</dbReference>
<protein>
    <submittedName>
        <fullName evidence="1">Uncharacterized protein</fullName>
    </submittedName>
</protein>
<evidence type="ECO:0000313" key="1">
    <source>
        <dbReference type="EMBL" id="OQD86476.1"/>
    </source>
</evidence>
<accession>A0A1V6QC86</accession>
<comment type="caution">
    <text evidence="1">The sequence shown here is derived from an EMBL/GenBank/DDBJ whole genome shotgun (WGS) entry which is preliminary data.</text>
</comment>
<proteinExistence type="predicted"/>
<reference evidence="2" key="1">
    <citation type="journal article" date="2017" name="Nat. Microbiol.">
        <title>Global analysis of biosynthetic gene clusters reveals vast potential of secondary metabolite production in Penicillium species.</title>
        <authorList>
            <person name="Nielsen J.C."/>
            <person name="Grijseels S."/>
            <person name="Prigent S."/>
            <person name="Ji B."/>
            <person name="Dainat J."/>
            <person name="Nielsen K.F."/>
            <person name="Frisvad J.C."/>
            <person name="Workman M."/>
            <person name="Nielsen J."/>
        </authorList>
    </citation>
    <scope>NUCLEOTIDE SEQUENCE [LARGE SCALE GENOMIC DNA]</scope>
    <source>
        <strain evidence="2">IBT 29525</strain>
    </source>
</reference>
<gene>
    <name evidence="1" type="ORF">PENSOL_c086G05857</name>
</gene>
<evidence type="ECO:0000313" key="2">
    <source>
        <dbReference type="Proteomes" id="UP000191612"/>
    </source>
</evidence>